<gene>
    <name evidence="2" type="ORF">BJP25_24595</name>
</gene>
<dbReference type="STRING" id="1193682.BJP25_24595"/>
<dbReference type="Proteomes" id="UP000186040">
    <property type="component" value="Unassembled WGS sequence"/>
</dbReference>
<dbReference type="Pfam" id="PF13581">
    <property type="entry name" value="HATPase_c_2"/>
    <property type="match status" value="1"/>
</dbReference>
<proteinExistence type="predicted"/>
<comment type="caution">
    <text evidence="2">The sequence shown here is derived from an EMBL/GenBank/DDBJ whole genome shotgun (WGS) entry which is preliminary data.</text>
</comment>
<dbReference type="Gene3D" id="3.30.565.10">
    <property type="entry name" value="Histidine kinase-like ATPase, C-terminal domain"/>
    <property type="match status" value="1"/>
</dbReference>
<dbReference type="InterPro" id="IPR036890">
    <property type="entry name" value="HATPase_C_sf"/>
</dbReference>
<dbReference type="InterPro" id="IPR003594">
    <property type="entry name" value="HATPase_dom"/>
</dbReference>
<sequence>MVPVQGRRVRVEFDADQALLPVVRSVAASLAMVEDFTVDDIADVRLAVDEMCSTLITHARPGCLLACQLDSGRGRMAVRGSVDADPGDGPDHDTLSWEIMSVLADTVTSEVAGGRLVLSLTKRRGDV</sequence>
<name>A0A1Q9LIW8_9PSEU</name>
<dbReference type="EMBL" id="MKQR01000018">
    <property type="protein sequence ID" value="OLR91997.1"/>
    <property type="molecule type" value="Genomic_DNA"/>
</dbReference>
<dbReference type="RefSeq" id="WP_075976406.1">
    <property type="nucleotide sequence ID" value="NZ_MKQR01000018.1"/>
</dbReference>
<reference evidence="2 3" key="1">
    <citation type="submission" date="2016-10" db="EMBL/GenBank/DDBJ databases">
        <title>The Draft Genome Sequence of Actinokineospora bangkokensis 44EHWT reveals the biosynthetic pathway of antifungal compounds Thailandins with unusual extender unit butylmalonyl-CoA.</title>
        <authorList>
            <person name="Greule A."/>
            <person name="Intra B."/>
            <person name="Flemming S."/>
            <person name="Rommel M.G."/>
            <person name="Panbangred W."/>
            <person name="Bechthold A."/>
        </authorList>
    </citation>
    <scope>NUCLEOTIDE SEQUENCE [LARGE SCALE GENOMIC DNA]</scope>
    <source>
        <strain evidence="2 3">44EHW</strain>
    </source>
</reference>
<accession>A0A1Q9LIW8</accession>
<keyword evidence="3" id="KW-1185">Reference proteome</keyword>
<evidence type="ECO:0000313" key="3">
    <source>
        <dbReference type="Proteomes" id="UP000186040"/>
    </source>
</evidence>
<evidence type="ECO:0000259" key="1">
    <source>
        <dbReference type="Pfam" id="PF13581"/>
    </source>
</evidence>
<dbReference type="OrthoDB" id="3694612at2"/>
<protein>
    <recommendedName>
        <fullName evidence="1">Histidine kinase/HSP90-like ATPase domain-containing protein</fullName>
    </recommendedName>
</protein>
<organism evidence="2 3">
    <name type="scientific">Actinokineospora bangkokensis</name>
    <dbReference type="NCBI Taxonomy" id="1193682"/>
    <lineage>
        <taxon>Bacteria</taxon>
        <taxon>Bacillati</taxon>
        <taxon>Actinomycetota</taxon>
        <taxon>Actinomycetes</taxon>
        <taxon>Pseudonocardiales</taxon>
        <taxon>Pseudonocardiaceae</taxon>
        <taxon>Actinokineospora</taxon>
    </lineage>
</organism>
<feature type="domain" description="Histidine kinase/HSP90-like ATPase" evidence="1">
    <location>
        <begin position="13"/>
        <end position="84"/>
    </location>
</feature>
<evidence type="ECO:0000313" key="2">
    <source>
        <dbReference type="EMBL" id="OLR91997.1"/>
    </source>
</evidence>
<dbReference type="AlphaFoldDB" id="A0A1Q9LIW8"/>